<dbReference type="AlphaFoldDB" id="A0A5N0TGC9"/>
<evidence type="ECO:0000259" key="1">
    <source>
        <dbReference type="Pfam" id="PF07755"/>
    </source>
</evidence>
<evidence type="ECO:0000313" key="3">
    <source>
        <dbReference type="EMBL" id="KAA9134223.1"/>
    </source>
</evidence>
<feature type="domain" description="D-glutamate N-acetyltransferase-like N-terminal" evidence="2">
    <location>
        <begin position="49"/>
        <end position="128"/>
    </location>
</feature>
<dbReference type="PANTHER" id="PTHR40690">
    <property type="entry name" value="GLL3100 PROTEIN"/>
    <property type="match status" value="1"/>
</dbReference>
<comment type="caution">
    <text evidence="3">The sequence shown here is derived from an EMBL/GenBank/DDBJ whole genome shotgun (WGS) entry which is preliminary data.</text>
</comment>
<dbReference type="Gene3D" id="3.40.50.300">
    <property type="entry name" value="P-loop containing nucleotide triphosphate hydrolases"/>
    <property type="match status" value="1"/>
</dbReference>
<accession>A0A5N0TGC9</accession>
<dbReference type="SUPFAM" id="SSF52540">
    <property type="entry name" value="P-loop containing nucleoside triphosphate hydrolases"/>
    <property type="match status" value="1"/>
</dbReference>
<gene>
    <name evidence="3" type="ORF">F3N42_00280</name>
</gene>
<proteinExistence type="predicted"/>
<organism evidence="3 4">
    <name type="scientific">Marinihelvus fidelis</name>
    <dbReference type="NCBI Taxonomy" id="2613842"/>
    <lineage>
        <taxon>Bacteria</taxon>
        <taxon>Pseudomonadati</taxon>
        <taxon>Pseudomonadota</taxon>
        <taxon>Gammaproteobacteria</taxon>
        <taxon>Chromatiales</taxon>
        <taxon>Wenzhouxiangellaceae</taxon>
        <taxon>Marinihelvus</taxon>
    </lineage>
</organism>
<dbReference type="Pfam" id="PF17396">
    <property type="entry name" value="DUF1611_N"/>
    <property type="match status" value="1"/>
</dbReference>
<protein>
    <submittedName>
        <fullName evidence="3">DUF1611 domain-containing protein</fullName>
    </submittedName>
</protein>
<dbReference type="Pfam" id="PF07755">
    <property type="entry name" value="DUF1611"/>
    <property type="match status" value="1"/>
</dbReference>
<reference evidence="3 4" key="1">
    <citation type="submission" date="2019-09" db="EMBL/GenBank/DDBJ databases">
        <title>Wenzhouxiangella sp. Genome sequencing and assembly.</title>
        <authorList>
            <person name="Zhang R."/>
        </authorList>
    </citation>
    <scope>NUCLEOTIDE SEQUENCE [LARGE SCALE GENOMIC DNA]</scope>
    <source>
        <strain evidence="3 4">W260</strain>
    </source>
</reference>
<dbReference type="Gene3D" id="3.40.50.720">
    <property type="entry name" value="NAD(P)-binding Rossmann-like Domain"/>
    <property type="match status" value="1"/>
</dbReference>
<dbReference type="EMBL" id="VYXP01000001">
    <property type="protein sequence ID" value="KAA9134223.1"/>
    <property type="molecule type" value="Genomic_DNA"/>
</dbReference>
<name>A0A5N0TGC9_9GAMM</name>
<dbReference type="PIRSF" id="PIRSF026760">
    <property type="entry name" value="UCP026760"/>
    <property type="match status" value="1"/>
</dbReference>
<sequence>MTRVQLKPPYLLLIGAESDATYAKTALGIVQWCPEKVMGQLRFDGADVDLGVPDMSVAEAAAQGCGSLVIGVAPVGGTVPDSWWAIITEAARAGLDIVSGLHIRLADRDGLADIARNAHARLVDVRVPPKGLPVGNGKPRTGKRILTVAADCAIGKKYTALALHRALQDLGADSTYRATGQTGIMIAGEGLPIDAVVADFISGAAEVLSPAADPAHIDVIEGQGSIFHPGYSGVALGLMHGSQPDGFVVCHDPLRAVVSGWPHYRLPPLEEVIETHLALGRRTNPAIRCLGIAVNTSGLPADARQPHLEQLAAETGLPCIDPVAIGAEAIARNAIGQFLTE</sequence>
<dbReference type="PANTHER" id="PTHR40690:SF1">
    <property type="entry name" value="DUF1611 DOMAIN-CONTAINING PROTEIN"/>
    <property type="match status" value="1"/>
</dbReference>
<dbReference type="Proteomes" id="UP000325372">
    <property type="component" value="Unassembled WGS sequence"/>
</dbReference>
<keyword evidence="4" id="KW-1185">Reference proteome</keyword>
<dbReference type="InterPro" id="IPR035086">
    <property type="entry name" value="DgcN-like_C"/>
</dbReference>
<evidence type="ECO:0000259" key="2">
    <source>
        <dbReference type="Pfam" id="PF17396"/>
    </source>
</evidence>
<evidence type="ECO:0000313" key="4">
    <source>
        <dbReference type="Proteomes" id="UP000325372"/>
    </source>
</evidence>
<feature type="domain" description="D-glutamate N-acetyltransferase-like C-terminal" evidence="1">
    <location>
        <begin position="134"/>
        <end position="330"/>
    </location>
</feature>
<dbReference type="InterPro" id="IPR011669">
    <property type="entry name" value="DgcN-like"/>
</dbReference>
<dbReference type="InterPro" id="IPR035402">
    <property type="entry name" value="DgcN-like_N"/>
</dbReference>
<dbReference type="InterPro" id="IPR027417">
    <property type="entry name" value="P-loop_NTPase"/>
</dbReference>